<gene>
    <name evidence="9" type="ORF">EKO04_003961</name>
</gene>
<evidence type="ECO:0000259" key="7">
    <source>
        <dbReference type="PROSITE" id="PS52004"/>
    </source>
</evidence>
<reference evidence="9" key="2">
    <citation type="submission" date="2020-09" db="EMBL/GenBank/DDBJ databases">
        <title>Reference genome assembly for Australian Ascochyta lentis isolate Al4.</title>
        <authorList>
            <person name="Lee R.C."/>
            <person name="Farfan-Caceres L.M."/>
            <person name="Debler J.W."/>
            <person name="Williams A.H."/>
            <person name="Henares B.M."/>
        </authorList>
    </citation>
    <scope>NUCLEOTIDE SEQUENCE</scope>
    <source>
        <strain evidence="9">Al4</strain>
    </source>
</reference>
<dbReference type="PANTHER" id="PTHR43775:SF49">
    <property type="entry name" value="SYNTHASE, PUTATIVE (JCVI)-RELATED"/>
    <property type="match status" value="1"/>
</dbReference>
<reference evidence="9" key="1">
    <citation type="submission" date="2018-12" db="EMBL/GenBank/DDBJ databases">
        <authorList>
            <person name="Syme R.A."/>
            <person name="Farfan-Caceres L."/>
            <person name="Lichtenzveig J."/>
        </authorList>
    </citation>
    <scope>NUCLEOTIDE SEQUENCE</scope>
    <source>
        <strain evidence="9">Al4</strain>
    </source>
</reference>
<dbReference type="OrthoDB" id="329835at2759"/>
<dbReference type="Gene3D" id="3.30.70.3290">
    <property type="match status" value="1"/>
</dbReference>
<dbReference type="InterPro" id="IPR049552">
    <property type="entry name" value="PKS_DH_N"/>
</dbReference>
<dbReference type="GO" id="GO:0044550">
    <property type="term" value="P:secondary metabolite biosynthetic process"/>
    <property type="evidence" value="ECO:0007669"/>
    <property type="project" value="TreeGrafter"/>
</dbReference>
<feature type="active site" description="Proton donor; for dehydratase activity" evidence="6">
    <location>
        <position position="1101"/>
    </location>
</feature>
<evidence type="ECO:0000256" key="3">
    <source>
        <dbReference type="ARBA" id="ARBA00022603"/>
    </source>
</evidence>
<dbReference type="InterPro" id="IPR049551">
    <property type="entry name" value="PKS_DH_C"/>
</dbReference>
<evidence type="ECO:0000313" key="9">
    <source>
        <dbReference type="EMBL" id="KAF9697918.1"/>
    </source>
</evidence>
<evidence type="ECO:0000256" key="1">
    <source>
        <dbReference type="ARBA" id="ARBA00022450"/>
    </source>
</evidence>
<dbReference type="SMART" id="SM00826">
    <property type="entry name" value="PKS_DH"/>
    <property type="match status" value="1"/>
</dbReference>
<dbReference type="InterPro" id="IPR014043">
    <property type="entry name" value="Acyl_transferase_dom"/>
</dbReference>
<accession>A0A8H7J7D2</accession>
<feature type="domain" description="PKS/mFAS DH" evidence="8">
    <location>
        <begin position="901"/>
        <end position="1157"/>
    </location>
</feature>
<dbReference type="PROSITE" id="PS52004">
    <property type="entry name" value="KS3_2"/>
    <property type="match status" value="1"/>
</dbReference>
<dbReference type="GO" id="GO:0008168">
    <property type="term" value="F:methyltransferase activity"/>
    <property type="evidence" value="ECO:0007669"/>
    <property type="project" value="UniProtKB-KW"/>
</dbReference>
<dbReference type="GO" id="GO:0006633">
    <property type="term" value="P:fatty acid biosynthetic process"/>
    <property type="evidence" value="ECO:0007669"/>
    <property type="project" value="InterPro"/>
</dbReference>
<dbReference type="Gene3D" id="3.40.366.10">
    <property type="entry name" value="Malonyl-Coenzyme A Acyl Carrier Protein, domain 2"/>
    <property type="match status" value="1"/>
</dbReference>
<dbReference type="AlphaFoldDB" id="A0A8H7J7D2"/>
<dbReference type="EMBL" id="RZGK01000007">
    <property type="protein sequence ID" value="KAF9697918.1"/>
    <property type="molecule type" value="Genomic_DNA"/>
</dbReference>
<dbReference type="Gene3D" id="3.40.47.10">
    <property type="match status" value="1"/>
</dbReference>
<dbReference type="SMART" id="SM00827">
    <property type="entry name" value="PKS_AT"/>
    <property type="match status" value="1"/>
</dbReference>
<dbReference type="Pfam" id="PF00109">
    <property type="entry name" value="ketoacyl-synt"/>
    <property type="match status" value="1"/>
</dbReference>
<dbReference type="GO" id="GO:0032259">
    <property type="term" value="P:methylation"/>
    <property type="evidence" value="ECO:0007669"/>
    <property type="project" value="UniProtKB-KW"/>
</dbReference>
<dbReference type="PROSITE" id="PS52019">
    <property type="entry name" value="PKS_MFAS_DH"/>
    <property type="match status" value="1"/>
</dbReference>
<evidence type="ECO:0000256" key="5">
    <source>
        <dbReference type="ARBA" id="ARBA00023268"/>
    </source>
</evidence>
<feature type="domain" description="Ketosynthase family 3 (KS3)" evidence="7">
    <location>
        <begin position="19"/>
        <end position="440"/>
    </location>
</feature>
<dbReference type="InterPro" id="IPR042104">
    <property type="entry name" value="PKS_dehydratase_sf"/>
</dbReference>
<dbReference type="Pfam" id="PF21089">
    <property type="entry name" value="PKS_DH_N"/>
    <property type="match status" value="1"/>
</dbReference>
<evidence type="ECO:0000256" key="6">
    <source>
        <dbReference type="PROSITE-ProRule" id="PRU01363"/>
    </source>
</evidence>
<evidence type="ECO:0000259" key="8">
    <source>
        <dbReference type="PROSITE" id="PS52019"/>
    </source>
</evidence>
<dbReference type="InterPro" id="IPR050091">
    <property type="entry name" value="PKS_NRPS_Biosynth_Enz"/>
</dbReference>
<keyword evidence="4" id="KW-0808">Transferase</keyword>
<evidence type="ECO:0008006" key="11">
    <source>
        <dbReference type="Google" id="ProtNLM"/>
    </source>
</evidence>
<dbReference type="CDD" id="cd00833">
    <property type="entry name" value="PKS"/>
    <property type="match status" value="1"/>
</dbReference>
<name>A0A8H7J7D2_9PLEO</name>
<sequence length="1157" mass="127820">MIADLDESFQTYDGAYGPHEPIAIVGLAIRLPGQVSNAQDLWKLMMEKKSGLVDVPRQRWNIDGFHSQVPKPGSVQNRQAYYLDHIDLEKFDASCFSFSPQEIERLDPMQRQLLEITRECLENAGEVGWRNKDIGCYVGQFSGDWLEENAMDPHTSGLYRGTGFADFFLPNRVSYEYGWTGPSMTIKTGCSASMVAVHQAAEALRNRSCSAAIALSANLMTSPLTTVIYTEAGILSKTGKCKTFDSSADGYGRGEAVNAVLVKRLSDAIRDGNPVRAILRGSATNHDGREGKSGMLNPNTHTHEALIRKAYKDAGIEDFSRTAFFECHGTGTPAGDPQEVAAVSRVFGESGMIIGALKPNVGHAEGAAGLSSIIKAILALEKETIPPNIYFKNPNPRIPWKAAKLVVPKDPISWPKDRAKRVSVNSFGVGGSNAHVILESYIELDEGCHVKSAKITGPRLVLFSAGNEKSLSMQVERHREYLAANPSSLEDMAYTLGRRREHFPCRTFALVDERNEFEVSISQAHQRVASRTVFVFTGQGAQSPGMGRRLIKTNDVFRTTIRDLDAHLQSLLDAPSWSLEDELSRREDSRVMGSEFSIPCSTAMQLALVDVLRSMDVHPKAVIGHSSGEIAAAYAAHIFTAKEAIILAYYRGRALQDRSELGPGAMAVVGLSPEAVRPFLIPGAVVACENSQTNTTISGDKLAVEASLEQIRKTHADVLVRLLRVESAFHSHHMKPYGPAFESLIRPHLSPQPSKIPFFSTVTGDLAVDGFGPEYWHQSFVEPVLFHSALQNLVKKHNNNLFLEIGPHPALQGPINQTMRSFPTARAEYVATLCRNEDSTTSLTRLAGNLFIRHVSFDAAVIIPQGRVLTDLPTYAWLHETTYIDAPRNAARYKHRKFPRHDLLGARVLEGNDIEPAWRNMLELKDVYWLADHVVLNKTVFPGAGFIAIAGEAIRQISGEQNNGYTIRDLSISAPLMLTTEKRTEVYTRLIPTSGTEEDRKWYEFKVMSFDGTQWASHCTGLIASAPQEIDDWDAAVSQPLPRQVPTDEWYQTTKRVGYDWRLAFQGLDDITAGTVQHEAAATIYNFDDSSHYAAHPTVLDQCFQIALVAKTRGLRRNCTTLALPTSIDRIDVCGDLETHMRIYSTAANAKEPEKGA</sequence>
<dbReference type="Proteomes" id="UP000651452">
    <property type="component" value="Unassembled WGS sequence"/>
</dbReference>
<dbReference type="Pfam" id="PF16197">
    <property type="entry name" value="KAsynt_C_assoc"/>
    <property type="match status" value="1"/>
</dbReference>
<dbReference type="PANTHER" id="PTHR43775">
    <property type="entry name" value="FATTY ACID SYNTHASE"/>
    <property type="match status" value="1"/>
</dbReference>
<dbReference type="Pfam" id="PF00698">
    <property type="entry name" value="Acyl_transf_1"/>
    <property type="match status" value="1"/>
</dbReference>
<protein>
    <recommendedName>
        <fullName evidence="11">Polyketide synthase</fullName>
    </recommendedName>
</protein>
<dbReference type="InterPro" id="IPR016035">
    <property type="entry name" value="Acyl_Trfase/lysoPLipase"/>
</dbReference>
<dbReference type="InterPro" id="IPR016039">
    <property type="entry name" value="Thiolase-like"/>
</dbReference>
<dbReference type="PROSITE" id="PS00606">
    <property type="entry name" value="KS3_1"/>
    <property type="match status" value="1"/>
</dbReference>
<feature type="active site" description="Proton acceptor; for dehydratase activity" evidence="6">
    <location>
        <position position="933"/>
    </location>
</feature>
<dbReference type="InterPro" id="IPR020841">
    <property type="entry name" value="PKS_Beta-ketoAc_synthase_dom"/>
</dbReference>
<feature type="region of interest" description="C-terminal hotdog fold" evidence="6">
    <location>
        <begin position="1042"/>
        <end position="1157"/>
    </location>
</feature>
<dbReference type="InterPro" id="IPR018201">
    <property type="entry name" value="Ketoacyl_synth_AS"/>
</dbReference>
<dbReference type="GO" id="GO:0004312">
    <property type="term" value="F:fatty acid synthase activity"/>
    <property type="evidence" value="ECO:0007669"/>
    <property type="project" value="TreeGrafter"/>
</dbReference>
<evidence type="ECO:0000313" key="10">
    <source>
        <dbReference type="Proteomes" id="UP000651452"/>
    </source>
</evidence>
<dbReference type="SUPFAM" id="SSF52151">
    <property type="entry name" value="FabD/lysophospholipase-like"/>
    <property type="match status" value="1"/>
</dbReference>
<keyword evidence="2" id="KW-0597">Phosphoprotein</keyword>
<keyword evidence="10" id="KW-1185">Reference proteome</keyword>
<dbReference type="Gene3D" id="3.10.129.110">
    <property type="entry name" value="Polyketide synthase dehydratase"/>
    <property type="match status" value="1"/>
</dbReference>
<dbReference type="InterPro" id="IPR014031">
    <property type="entry name" value="Ketoacyl_synth_C"/>
</dbReference>
<dbReference type="Pfam" id="PF14765">
    <property type="entry name" value="PS-DH"/>
    <property type="match status" value="1"/>
</dbReference>
<organism evidence="9 10">
    <name type="scientific">Ascochyta lentis</name>
    <dbReference type="NCBI Taxonomy" id="205686"/>
    <lineage>
        <taxon>Eukaryota</taxon>
        <taxon>Fungi</taxon>
        <taxon>Dikarya</taxon>
        <taxon>Ascomycota</taxon>
        <taxon>Pezizomycotina</taxon>
        <taxon>Dothideomycetes</taxon>
        <taxon>Pleosporomycetidae</taxon>
        <taxon>Pleosporales</taxon>
        <taxon>Pleosporineae</taxon>
        <taxon>Didymellaceae</taxon>
        <taxon>Ascochyta</taxon>
    </lineage>
</organism>
<evidence type="ECO:0000256" key="4">
    <source>
        <dbReference type="ARBA" id="ARBA00022679"/>
    </source>
</evidence>
<dbReference type="SUPFAM" id="SSF53901">
    <property type="entry name" value="Thiolase-like"/>
    <property type="match status" value="1"/>
</dbReference>
<dbReference type="SUPFAM" id="SSF55048">
    <property type="entry name" value="Probable ACP-binding domain of malonyl-CoA ACP transacylase"/>
    <property type="match status" value="1"/>
</dbReference>
<dbReference type="SMART" id="SM00825">
    <property type="entry name" value="PKS_KS"/>
    <property type="match status" value="1"/>
</dbReference>
<keyword evidence="5" id="KW-0511">Multifunctional enzyme</keyword>
<evidence type="ECO:0000256" key="2">
    <source>
        <dbReference type="ARBA" id="ARBA00022553"/>
    </source>
</evidence>
<comment type="caution">
    <text evidence="9">The sequence shown here is derived from an EMBL/GenBank/DDBJ whole genome shotgun (WGS) entry which is preliminary data.</text>
</comment>
<dbReference type="InterPro" id="IPR049900">
    <property type="entry name" value="PKS_mFAS_DH"/>
</dbReference>
<dbReference type="InterPro" id="IPR001227">
    <property type="entry name" value="Ac_transferase_dom_sf"/>
</dbReference>
<dbReference type="InterPro" id="IPR020807">
    <property type="entry name" value="PKS_DH"/>
</dbReference>
<proteinExistence type="predicted"/>
<dbReference type="InterPro" id="IPR014030">
    <property type="entry name" value="Ketoacyl_synth_N"/>
</dbReference>
<feature type="region of interest" description="N-terminal hotdog fold" evidence="6">
    <location>
        <begin position="901"/>
        <end position="1030"/>
    </location>
</feature>
<dbReference type="Pfam" id="PF02801">
    <property type="entry name" value="Ketoacyl-synt_C"/>
    <property type="match status" value="1"/>
</dbReference>
<keyword evidence="1" id="KW-0596">Phosphopantetheine</keyword>
<dbReference type="GO" id="GO:0004315">
    <property type="term" value="F:3-oxoacyl-[acyl-carrier-protein] synthase activity"/>
    <property type="evidence" value="ECO:0007669"/>
    <property type="project" value="InterPro"/>
</dbReference>
<keyword evidence="3" id="KW-0489">Methyltransferase</keyword>
<dbReference type="InterPro" id="IPR032821">
    <property type="entry name" value="PKS_assoc"/>
</dbReference>
<dbReference type="InterPro" id="IPR016036">
    <property type="entry name" value="Malonyl_transacylase_ACP-bd"/>
</dbReference>